<reference evidence="2 3" key="1">
    <citation type="submission" date="2020-03" db="EMBL/GenBank/DDBJ databases">
        <title>WGS of actinomycetes isolated from Thailand.</title>
        <authorList>
            <person name="Thawai C."/>
        </authorList>
    </citation>
    <scope>NUCLEOTIDE SEQUENCE [LARGE SCALE GENOMIC DNA]</scope>
    <source>
        <strain evidence="2 3">PRB2-1</strain>
    </source>
</reference>
<accession>A0ABX0ZSG5</accession>
<comment type="caution">
    <text evidence="2">The sequence shown here is derived from an EMBL/GenBank/DDBJ whole genome shotgun (WGS) entry which is preliminary data.</text>
</comment>
<sequence length="231" mass="24682">MQRVEDSSAVPQQFTGRLADAAAGYAEERHWDVLPGAWLEAGPHGAPRCSCGFAFCPAPGAHPTRPDWAARASGAAPAVRRMWQKQPRASILLPAGRSFDALDVSEEAGCLALARMERMSLAIGPVLGTPRRRLLFFVLPGTGAKVPDLLRRHGWAPQSLDLAVLGEGDWVVAPPTRTVPAGCVQWARRPTLANRWLPDAAELIGALAYACAREAIEAREAAEARAAAGVR</sequence>
<protein>
    <submittedName>
        <fullName evidence="2">Bifunctional DNA primase/polymerase</fullName>
    </submittedName>
</protein>
<dbReference type="Pfam" id="PF09250">
    <property type="entry name" value="Prim-Pol"/>
    <property type="match status" value="1"/>
</dbReference>
<evidence type="ECO:0000313" key="2">
    <source>
        <dbReference type="EMBL" id="NJP46939.1"/>
    </source>
</evidence>
<dbReference type="InterPro" id="IPR015330">
    <property type="entry name" value="DNA_primase/pol_bifunc_N"/>
</dbReference>
<evidence type="ECO:0000313" key="3">
    <source>
        <dbReference type="Proteomes" id="UP000734511"/>
    </source>
</evidence>
<name>A0ABX0ZSG5_9ACTN</name>
<dbReference type="EMBL" id="JAATEJ010000025">
    <property type="protein sequence ID" value="NJP46939.1"/>
    <property type="molecule type" value="Genomic_DNA"/>
</dbReference>
<feature type="domain" description="DNA primase/polymerase bifunctional N-terminal" evidence="1">
    <location>
        <begin position="22"/>
        <end position="207"/>
    </location>
</feature>
<gene>
    <name evidence="2" type="ORF">HCN08_26550</name>
</gene>
<proteinExistence type="predicted"/>
<organism evidence="2 3">
    <name type="scientific">Actinacidiphila epipremni</name>
    <dbReference type="NCBI Taxonomy" id="2053013"/>
    <lineage>
        <taxon>Bacteria</taxon>
        <taxon>Bacillati</taxon>
        <taxon>Actinomycetota</taxon>
        <taxon>Actinomycetes</taxon>
        <taxon>Kitasatosporales</taxon>
        <taxon>Streptomycetaceae</taxon>
        <taxon>Actinacidiphila</taxon>
    </lineage>
</organism>
<dbReference type="Proteomes" id="UP000734511">
    <property type="component" value="Unassembled WGS sequence"/>
</dbReference>
<dbReference type="SMART" id="SM00943">
    <property type="entry name" value="Prim-Pol"/>
    <property type="match status" value="1"/>
</dbReference>
<evidence type="ECO:0000259" key="1">
    <source>
        <dbReference type="SMART" id="SM00943"/>
    </source>
</evidence>
<keyword evidence="3" id="KW-1185">Reference proteome</keyword>